<accession>A0A9W7H3B3</accession>
<sequence length="104" mass="11708">MQGVFEMSMIGELSFFLGLQIKQVKDGIFINQANYIKDMLKKFGLENVKPQASPMSSSIKLDKDEEGNCVDSKLYRSDADYGGCKIYRKRTSDTCNFLGSMLIS</sequence>
<name>A0A9W7H3B3_HIBTR</name>
<dbReference type="Proteomes" id="UP001165190">
    <property type="component" value="Unassembled WGS sequence"/>
</dbReference>
<evidence type="ECO:0000313" key="3">
    <source>
        <dbReference type="Proteomes" id="UP001165190"/>
    </source>
</evidence>
<evidence type="ECO:0000313" key="2">
    <source>
        <dbReference type="EMBL" id="GMI70260.1"/>
    </source>
</evidence>
<protein>
    <submittedName>
        <fullName evidence="2">Cysteine-rich RLK (RECEPTOR-like protein kinase) 8</fullName>
    </submittedName>
</protein>
<keyword evidence="2" id="KW-0808">Transferase</keyword>
<comment type="caution">
    <text evidence="2">The sequence shown here is derived from an EMBL/GenBank/DDBJ whole genome shotgun (WGS) entry which is preliminary data.</text>
</comment>
<organism evidence="2 3">
    <name type="scientific">Hibiscus trionum</name>
    <name type="common">Flower of an hour</name>
    <dbReference type="NCBI Taxonomy" id="183268"/>
    <lineage>
        <taxon>Eukaryota</taxon>
        <taxon>Viridiplantae</taxon>
        <taxon>Streptophyta</taxon>
        <taxon>Embryophyta</taxon>
        <taxon>Tracheophyta</taxon>
        <taxon>Spermatophyta</taxon>
        <taxon>Magnoliopsida</taxon>
        <taxon>eudicotyledons</taxon>
        <taxon>Gunneridae</taxon>
        <taxon>Pentapetalae</taxon>
        <taxon>rosids</taxon>
        <taxon>malvids</taxon>
        <taxon>Malvales</taxon>
        <taxon>Malvaceae</taxon>
        <taxon>Malvoideae</taxon>
        <taxon>Hibiscus</taxon>
    </lineage>
</organism>
<dbReference type="Pfam" id="PF07727">
    <property type="entry name" value="RVT_2"/>
    <property type="match status" value="1"/>
</dbReference>
<dbReference type="InterPro" id="IPR013103">
    <property type="entry name" value="RVT_2"/>
</dbReference>
<proteinExistence type="predicted"/>
<evidence type="ECO:0000259" key="1">
    <source>
        <dbReference type="Pfam" id="PF07727"/>
    </source>
</evidence>
<gene>
    <name evidence="2" type="ORF">HRI_000695300</name>
</gene>
<dbReference type="OrthoDB" id="1932046at2759"/>
<dbReference type="EMBL" id="BSYR01000008">
    <property type="protein sequence ID" value="GMI70260.1"/>
    <property type="molecule type" value="Genomic_DNA"/>
</dbReference>
<reference evidence="2" key="1">
    <citation type="submission" date="2023-05" db="EMBL/GenBank/DDBJ databases">
        <title>Genome and transcriptome analyses reveal genes involved in the formation of fine ridges on petal epidermal cells in Hibiscus trionum.</title>
        <authorList>
            <person name="Koshimizu S."/>
            <person name="Masuda S."/>
            <person name="Ishii T."/>
            <person name="Shirasu K."/>
            <person name="Hoshino A."/>
            <person name="Arita M."/>
        </authorList>
    </citation>
    <scope>NUCLEOTIDE SEQUENCE</scope>
    <source>
        <strain evidence="2">Hamamatsu line</strain>
    </source>
</reference>
<keyword evidence="3" id="KW-1185">Reference proteome</keyword>
<feature type="domain" description="Reverse transcriptase Ty1/copia-type" evidence="1">
    <location>
        <begin position="3"/>
        <end position="56"/>
    </location>
</feature>
<keyword evidence="2" id="KW-0418">Kinase</keyword>
<dbReference type="AlphaFoldDB" id="A0A9W7H3B3"/>
<dbReference type="GO" id="GO:0016301">
    <property type="term" value="F:kinase activity"/>
    <property type="evidence" value="ECO:0007669"/>
    <property type="project" value="UniProtKB-KW"/>
</dbReference>